<protein>
    <submittedName>
        <fullName evidence="2">Uncharacterized protein</fullName>
    </submittedName>
</protein>
<sequence length="161" mass="18156">MPSRKGQRAGQEKTLKLPSQDMEQATVDRNNAGSEARNPLQPNSLNRHNKALDTPRAIRQKAPNGDNKGTHKGDEWDEDLRDLGVMRKAETPQEVTMPDARIAGSEQGKRDSDEVWRQRRSKDGAEQGALSEFVYCRDQALSVSVRRALSVSVYRRDSRIE</sequence>
<comment type="caution">
    <text evidence="2">The sequence shown here is derived from an EMBL/GenBank/DDBJ whole genome shotgun (WGS) entry which is preliminary data.</text>
</comment>
<dbReference type="EMBL" id="JANPWB010000009">
    <property type="protein sequence ID" value="KAJ1152275.1"/>
    <property type="molecule type" value="Genomic_DNA"/>
</dbReference>
<proteinExistence type="predicted"/>
<feature type="region of interest" description="Disordered" evidence="1">
    <location>
        <begin position="1"/>
        <end position="129"/>
    </location>
</feature>
<feature type="compositionally biased region" description="Polar residues" evidence="1">
    <location>
        <begin position="21"/>
        <end position="33"/>
    </location>
</feature>
<evidence type="ECO:0000313" key="3">
    <source>
        <dbReference type="Proteomes" id="UP001066276"/>
    </source>
</evidence>
<gene>
    <name evidence="2" type="ORF">NDU88_005051</name>
</gene>
<reference evidence="2" key="1">
    <citation type="journal article" date="2022" name="bioRxiv">
        <title>Sequencing and chromosome-scale assembly of the giantPleurodeles waltlgenome.</title>
        <authorList>
            <person name="Brown T."/>
            <person name="Elewa A."/>
            <person name="Iarovenko S."/>
            <person name="Subramanian E."/>
            <person name="Araus A.J."/>
            <person name="Petzold A."/>
            <person name="Susuki M."/>
            <person name="Suzuki K.-i.T."/>
            <person name="Hayashi T."/>
            <person name="Toyoda A."/>
            <person name="Oliveira C."/>
            <person name="Osipova E."/>
            <person name="Leigh N.D."/>
            <person name="Simon A."/>
            <person name="Yun M.H."/>
        </authorList>
    </citation>
    <scope>NUCLEOTIDE SEQUENCE</scope>
    <source>
        <strain evidence="2">20211129_DDA</strain>
        <tissue evidence="2">Liver</tissue>
    </source>
</reference>
<accession>A0AAV7RL77</accession>
<evidence type="ECO:0000256" key="1">
    <source>
        <dbReference type="SAM" id="MobiDB-lite"/>
    </source>
</evidence>
<feature type="compositionally biased region" description="Basic and acidic residues" evidence="1">
    <location>
        <begin position="107"/>
        <end position="125"/>
    </location>
</feature>
<feature type="compositionally biased region" description="Basic and acidic residues" evidence="1">
    <location>
        <begin position="81"/>
        <end position="91"/>
    </location>
</feature>
<dbReference type="AlphaFoldDB" id="A0AAV7RL77"/>
<evidence type="ECO:0000313" key="2">
    <source>
        <dbReference type="EMBL" id="KAJ1152275.1"/>
    </source>
</evidence>
<name>A0AAV7RL77_PLEWA</name>
<dbReference type="Proteomes" id="UP001066276">
    <property type="component" value="Chromosome 5"/>
</dbReference>
<keyword evidence="3" id="KW-1185">Reference proteome</keyword>
<organism evidence="2 3">
    <name type="scientific">Pleurodeles waltl</name>
    <name type="common">Iberian ribbed newt</name>
    <dbReference type="NCBI Taxonomy" id="8319"/>
    <lineage>
        <taxon>Eukaryota</taxon>
        <taxon>Metazoa</taxon>
        <taxon>Chordata</taxon>
        <taxon>Craniata</taxon>
        <taxon>Vertebrata</taxon>
        <taxon>Euteleostomi</taxon>
        <taxon>Amphibia</taxon>
        <taxon>Batrachia</taxon>
        <taxon>Caudata</taxon>
        <taxon>Salamandroidea</taxon>
        <taxon>Salamandridae</taxon>
        <taxon>Pleurodelinae</taxon>
        <taxon>Pleurodeles</taxon>
    </lineage>
</organism>